<evidence type="ECO:0000313" key="1">
    <source>
        <dbReference type="EMBL" id="KAF0708499.1"/>
    </source>
</evidence>
<accession>A0A6G0VSZ2</accession>
<organism evidence="1 2">
    <name type="scientific">Aphis craccivora</name>
    <name type="common">Cowpea aphid</name>
    <dbReference type="NCBI Taxonomy" id="307492"/>
    <lineage>
        <taxon>Eukaryota</taxon>
        <taxon>Metazoa</taxon>
        <taxon>Ecdysozoa</taxon>
        <taxon>Arthropoda</taxon>
        <taxon>Hexapoda</taxon>
        <taxon>Insecta</taxon>
        <taxon>Pterygota</taxon>
        <taxon>Neoptera</taxon>
        <taxon>Paraneoptera</taxon>
        <taxon>Hemiptera</taxon>
        <taxon>Sternorrhyncha</taxon>
        <taxon>Aphidomorpha</taxon>
        <taxon>Aphidoidea</taxon>
        <taxon>Aphididae</taxon>
        <taxon>Aphidini</taxon>
        <taxon>Aphis</taxon>
        <taxon>Aphis</taxon>
    </lineage>
</organism>
<dbReference type="AlphaFoldDB" id="A0A6G0VSZ2"/>
<dbReference type="OrthoDB" id="90756at2759"/>
<keyword evidence="2" id="KW-1185">Reference proteome</keyword>
<comment type="caution">
    <text evidence="1">The sequence shown here is derived from an EMBL/GenBank/DDBJ whole genome shotgun (WGS) entry which is preliminary data.</text>
</comment>
<gene>
    <name evidence="1" type="ORF">FWK35_00039050</name>
</gene>
<name>A0A6G0VSZ2_APHCR</name>
<evidence type="ECO:0000313" key="2">
    <source>
        <dbReference type="Proteomes" id="UP000478052"/>
    </source>
</evidence>
<protein>
    <submittedName>
        <fullName evidence="1">MULE domain-containing protein</fullName>
    </submittedName>
</protein>
<sequence>MHVAINKVWPSARLRGCRFHFWQAWFAKIKSLGLDNGYENEKSEIGKYLKNFFGLPFLNPPDVNNAFTNGLILILPQDYRVECFTDYILKKLHIRNLTISSENVGLI</sequence>
<dbReference type="EMBL" id="VUJU01012167">
    <property type="protein sequence ID" value="KAF0708499.1"/>
    <property type="molecule type" value="Genomic_DNA"/>
</dbReference>
<dbReference type="Proteomes" id="UP000478052">
    <property type="component" value="Unassembled WGS sequence"/>
</dbReference>
<reference evidence="1 2" key="1">
    <citation type="submission" date="2019-08" db="EMBL/GenBank/DDBJ databases">
        <title>Whole genome of Aphis craccivora.</title>
        <authorList>
            <person name="Voronova N.V."/>
            <person name="Shulinski R.S."/>
            <person name="Bandarenka Y.V."/>
            <person name="Zhorov D.G."/>
            <person name="Warner D."/>
        </authorList>
    </citation>
    <scope>NUCLEOTIDE SEQUENCE [LARGE SCALE GENOMIC DNA]</scope>
    <source>
        <strain evidence="1">180601</strain>
        <tissue evidence="1">Whole Body</tissue>
    </source>
</reference>
<proteinExistence type="predicted"/>